<dbReference type="GO" id="GO:0015031">
    <property type="term" value="P:protein transport"/>
    <property type="evidence" value="ECO:0007669"/>
    <property type="project" value="UniProtKB-KW"/>
</dbReference>
<sequence>MNGCRLFRPVRAGLGLLLVLLAGCSADRGHGSAERAQASAETVVARIGDRPITMAEVDHGIRLERHDLAEAEFRLRSGQLRKLIDSNNASGAADGVEWLLEPPAPPRMEIPVQGRDLRGNPEAPVTLAIFCSYQSPHCAQLNPILLRLLENYAGWLRLAPFDLPLRYHRQGPAATAAAFCARLQGAGWRYADGLYALGDRLVEDGFVRLAAMQDLDREAFKACLRDHASAPGLPADRALASELGLRSVPVVFINGLYTKGPRPYEYYALWIDREMERLGLDPARTHPEAARFAPGGALPPETTLPLVLSGTSVSTKAQESIALISAKGAGAGSFYSGDMLLDGVRLGAIRKSHVLLDNRGRLERLSLRGQEAEGVRVPLTSPAPRDEETMRRIEQPQGEQRKLVEPTAVLPLGREWLEEQLRNREELEKRFVAAEHQVDGHNLLKLEGIEDSEFFAALGLEEGDVVVRVNDTWVHSEQNQLWDALTSGQVVDVTFMRNGLPQRYQYVVEEKGYFESPEDGSGDNRREDDDGSGDE</sequence>
<keyword evidence="12" id="KW-0413">Isomerase</keyword>
<feature type="domain" description="Thioredoxin-like fold" evidence="11">
    <location>
        <begin position="118"/>
        <end position="272"/>
    </location>
</feature>
<feature type="compositionally biased region" description="Basic and acidic residues" evidence="9">
    <location>
        <begin position="384"/>
        <end position="400"/>
    </location>
</feature>
<dbReference type="Gene3D" id="2.30.30.830">
    <property type="match status" value="1"/>
</dbReference>
<comment type="subcellular location">
    <subcellularLocation>
        <location evidence="1">Cell inner membrane</location>
    </subcellularLocation>
</comment>
<dbReference type="GO" id="GO:0005886">
    <property type="term" value="C:plasma membrane"/>
    <property type="evidence" value="ECO:0007669"/>
    <property type="project" value="UniProtKB-SubCell"/>
</dbReference>
<dbReference type="InterPro" id="IPR024961">
    <property type="entry name" value="T2SS_GspC_N"/>
</dbReference>
<dbReference type="SUPFAM" id="SSF52833">
    <property type="entry name" value="Thioredoxin-like"/>
    <property type="match status" value="1"/>
</dbReference>
<keyword evidence="5" id="KW-0812">Transmembrane</keyword>
<evidence type="ECO:0000256" key="6">
    <source>
        <dbReference type="ARBA" id="ARBA00022927"/>
    </source>
</evidence>
<evidence type="ECO:0000256" key="3">
    <source>
        <dbReference type="ARBA" id="ARBA00022475"/>
    </source>
</evidence>
<accession>A0A1G9DLW1</accession>
<keyword evidence="7" id="KW-1133">Transmembrane helix</keyword>
<dbReference type="Pfam" id="PF13462">
    <property type="entry name" value="Thioredoxin_4"/>
    <property type="match status" value="1"/>
</dbReference>
<keyword evidence="6" id="KW-0653">Protein transport</keyword>
<dbReference type="Gene3D" id="2.30.42.10">
    <property type="match status" value="1"/>
</dbReference>
<evidence type="ECO:0000256" key="2">
    <source>
        <dbReference type="ARBA" id="ARBA00022448"/>
    </source>
</evidence>
<dbReference type="Proteomes" id="UP000199305">
    <property type="component" value="Unassembled WGS sequence"/>
</dbReference>
<evidence type="ECO:0000256" key="8">
    <source>
        <dbReference type="ARBA" id="ARBA00023136"/>
    </source>
</evidence>
<evidence type="ECO:0000313" key="12">
    <source>
        <dbReference type="EMBL" id="SDK64869.1"/>
    </source>
</evidence>
<gene>
    <name evidence="12" type="ORF">SAMN05216212_2865</name>
</gene>
<evidence type="ECO:0000313" key="13">
    <source>
        <dbReference type="Proteomes" id="UP000199305"/>
    </source>
</evidence>
<reference evidence="13" key="1">
    <citation type="submission" date="2016-10" db="EMBL/GenBank/DDBJ databases">
        <authorList>
            <person name="Varghese N."/>
            <person name="Submissions S."/>
        </authorList>
    </citation>
    <scope>NUCLEOTIDE SEQUENCE [LARGE SCALE GENOMIC DNA]</scope>
    <source>
        <strain evidence="13">CGMCC 1.10658</strain>
    </source>
</reference>
<dbReference type="InterPro" id="IPR036249">
    <property type="entry name" value="Thioredoxin-like_sf"/>
</dbReference>
<dbReference type="SUPFAM" id="SSF50156">
    <property type="entry name" value="PDZ domain-like"/>
    <property type="match status" value="1"/>
</dbReference>
<feature type="region of interest" description="Disordered" evidence="9">
    <location>
        <begin position="373"/>
        <end position="400"/>
    </location>
</feature>
<dbReference type="PROSITE" id="PS51257">
    <property type="entry name" value="PROKAR_LIPOPROTEIN"/>
    <property type="match status" value="1"/>
</dbReference>
<dbReference type="GO" id="GO:0016853">
    <property type="term" value="F:isomerase activity"/>
    <property type="evidence" value="ECO:0007669"/>
    <property type="project" value="UniProtKB-KW"/>
</dbReference>
<evidence type="ECO:0000256" key="7">
    <source>
        <dbReference type="ARBA" id="ARBA00022989"/>
    </source>
</evidence>
<evidence type="ECO:0000256" key="9">
    <source>
        <dbReference type="SAM" id="MobiDB-lite"/>
    </source>
</evidence>
<evidence type="ECO:0000256" key="1">
    <source>
        <dbReference type="ARBA" id="ARBA00004533"/>
    </source>
</evidence>
<dbReference type="AlphaFoldDB" id="A0A1G9DLW1"/>
<name>A0A1G9DLW1_9GAMM</name>
<organism evidence="12 13">
    <name type="scientific">Microbulbifer yueqingensis</name>
    <dbReference type="NCBI Taxonomy" id="658219"/>
    <lineage>
        <taxon>Bacteria</taxon>
        <taxon>Pseudomonadati</taxon>
        <taxon>Pseudomonadota</taxon>
        <taxon>Gammaproteobacteria</taxon>
        <taxon>Cellvibrionales</taxon>
        <taxon>Microbulbiferaceae</taxon>
        <taxon>Microbulbifer</taxon>
    </lineage>
</organism>
<dbReference type="STRING" id="658219.SAMN05216212_2865"/>
<keyword evidence="2" id="KW-0813">Transport</keyword>
<proteinExistence type="predicted"/>
<dbReference type="InterPro" id="IPR012336">
    <property type="entry name" value="Thioredoxin-like_fold"/>
</dbReference>
<keyword evidence="13" id="KW-1185">Reference proteome</keyword>
<evidence type="ECO:0000259" key="11">
    <source>
        <dbReference type="Pfam" id="PF13462"/>
    </source>
</evidence>
<evidence type="ECO:0000256" key="4">
    <source>
        <dbReference type="ARBA" id="ARBA00022519"/>
    </source>
</evidence>
<keyword evidence="4" id="KW-0997">Cell inner membrane</keyword>
<evidence type="ECO:0000256" key="5">
    <source>
        <dbReference type="ARBA" id="ARBA00022692"/>
    </source>
</evidence>
<dbReference type="Pfam" id="PF11356">
    <property type="entry name" value="T2SSC"/>
    <property type="match status" value="1"/>
</dbReference>
<evidence type="ECO:0000259" key="10">
    <source>
        <dbReference type="Pfam" id="PF11356"/>
    </source>
</evidence>
<dbReference type="EMBL" id="FNFH01000006">
    <property type="protein sequence ID" value="SDK64869.1"/>
    <property type="molecule type" value="Genomic_DNA"/>
</dbReference>
<dbReference type="InterPro" id="IPR036034">
    <property type="entry name" value="PDZ_sf"/>
</dbReference>
<protein>
    <submittedName>
        <fullName evidence="12">Protein-disulfide isomerase</fullName>
    </submittedName>
</protein>
<keyword evidence="3" id="KW-1003">Cell membrane</keyword>
<dbReference type="Gene3D" id="3.40.30.10">
    <property type="entry name" value="Glutaredoxin"/>
    <property type="match status" value="1"/>
</dbReference>
<feature type="domain" description="Type II secretion system protein GspC N-terminal" evidence="10">
    <location>
        <begin position="300"/>
        <end position="367"/>
    </location>
</feature>
<feature type="region of interest" description="Disordered" evidence="9">
    <location>
        <begin position="511"/>
        <end position="535"/>
    </location>
</feature>
<keyword evidence="8" id="KW-0472">Membrane</keyword>